<proteinExistence type="predicted"/>
<organism evidence="1 2">
    <name type="scientific">Amycolatopsis pigmentata</name>
    <dbReference type="NCBI Taxonomy" id="450801"/>
    <lineage>
        <taxon>Bacteria</taxon>
        <taxon>Bacillati</taxon>
        <taxon>Actinomycetota</taxon>
        <taxon>Actinomycetes</taxon>
        <taxon>Pseudonocardiales</taxon>
        <taxon>Pseudonocardiaceae</taxon>
        <taxon>Amycolatopsis</taxon>
    </lineage>
</organism>
<dbReference type="RefSeq" id="WP_378262284.1">
    <property type="nucleotide sequence ID" value="NZ_JBHUKR010000004.1"/>
</dbReference>
<gene>
    <name evidence="1" type="ORF">ACFSXZ_06565</name>
</gene>
<name>A0ABW5FN04_9PSEU</name>
<sequence length="88" mass="9734">MKDNELTALRQVADREVLFHAGTWGGPTGYRWRGSDGAEAGLVPQPQAETLDRLTKLGMITTERRLGPLDRELTVTRTGTEILENRAA</sequence>
<keyword evidence="2" id="KW-1185">Reference proteome</keyword>
<reference evidence="2" key="1">
    <citation type="journal article" date="2019" name="Int. J. Syst. Evol. Microbiol.">
        <title>The Global Catalogue of Microorganisms (GCM) 10K type strain sequencing project: providing services to taxonomists for standard genome sequencing and annotation.</title>
        <authorList>
            <consortium name="The Broad Institute Genomics Platform"/>
            <consortium name="The Broad Institute Genome Sequencing Center for Infectious Disease"/>
            <person name="Wu L."/>
            <person name="Ma J."/>
        </authorList>
    </citation>
    <scope>NUCLEOTIDE SEQUENCE [LARGE SCALE GENOMIC DNA]</scope>
    <source>
        <strain evidence="2">CGMCC 4.7645</strain>
    </source>
</reference>
<evidence type="ECO:0000313" key="2">
    <source>
        <dbReference type="Proteomes" id="UP001597417"/>
    </source>
</evidence>
<accession>A0ABW5FN04</accession>
<comment type="caution">
    <text evidence="1">The sequence shown here is derived from an EMBL/GenBank/DDBJ whole genome shotgun (WGS) entry which is preliminary data.</text>
</comment>
<dbReference type="Proteomes" id="UP001597417">
    <property type="component" value="Unassembled WGS sequence"/>
</dbReference>
<protein>
    <submittedName>
        <fullName evidence="1">Uncharacterized protein</fullName>
    </submittedName>
</protein>
<evidence type="ECO:0000313" key="1">
    <source>
        <dbReference type="EMBL" id="MFD2415984.1"/>
    </source>
</evidence>
<dbReference type="EMBL" id="JBHUKR010000004">
    <property type="protein sequence ID" value="MFD2415984.1"/>
    <property type="molecule type" value="Genomic_DNA"/>
</dbReference>